<organism evidence="1 2">
    <name type="scientific">Aurantimonas endophytica</name>
    <dbReference type="NCBI Taxonomy" id="1522175"/>
    <lineage>
        <taxon>Bacteria</taxon>
        <taxon>Pseudomonadati</taxon>
        <taxon>Pseudomonadota</taxon>
        <taxon>Alphaproteobacteria</taxon>
        <taxon>Hyphomicrobiales</taxon>
        <taxon>Aurantimonadaceae</taxon>
        <taxon>Aurantimonas</taxon>
    </lineage>
</organism>
<dbReference type="NCBIfam" id="TIGR03054">
    <property type="entry name" value="photo_alph_chp1"/>
    <property type="match status" value="1"/>
</dbReference>
<name>A0A7W6HB26_9HYPH</name>
<proteinExistence type="predicted"/>
<gene>
    <name evidence="1" type="ORF">GGR03_000976</name>
</gene>
<evidence type="ECO:0000313" key="1">
    <source>
        <dbReference type="EMBL" id="MBB4001929.1"/>
    </source>
</evidence>
<dbReference type="Proteomes" id="UP000588647">
    <property type="component" value="Unassembled WGS sequence"/>
</dbReference>
<comment type="caution">
    <text evidence="1">The sequence shown here is derived from an EMBL/GenBank/DDBJ whole genome shotgun (WGS) entry which is preliminary data.</text>
</comment>
<dbReference type="AlphaFoldDB" id="A0A7W6HB26"/>
<sequence>MAKPRQSAINFYPTPDRPIPKPILFGAAALALGAIAVIGTGRATGIGIAGTPTVETLAHRELALDERTDGSAALLDAHSREALITIVEGEGAFAIEALRNLQRNRLRKGIDDAAPFLLALKADGRLVLEDPRTPQQVELRAFGETNIQAFAALLDPTGEGGQ</sequence>
<accession>A0A7W6HB26</accession>
<dbReference type="InterPro" id="IPR017495">
    <property type="entry name" value="PuhC"/>
</dbReference>
<dbReference type="EMBL" id="JACIEM010000001">
    <property type="protein sequence ID" value="MBB4001929.1"/>
    <property type="molecule type" value="Genomic_DNA"/>
</dbReference>
<keyword evidence="2" id="KW-1185">Reference proteome</keyword>
<evidence type="ECO:0000313" key="2">
    <source>
        <dbReference type="Proteomes" id="UP000588647"/>
    </source>
</evidence>
<protein>
    <submittedName>
        <fullName evidence="1">Putative photosynthetic complex assembly protein</fullName>
    </submittedName>
</protein>
<reference evidence="1 2" key="1">
    <citation type="submission" date="2020-08" db="EMBL/GenBank/DDBJ databases">
        <title>Genomic Encyclopedia of Type Strains, Phase IV (KMG-IV): sequencing the most valuable type-strain genomes for metagenomic binning, comparative biology and taxonomic classification.</title>
        <authorList>
            <person name="Goeker M."/>
        </authorList>
    </citation>
    <scope>NUCLEOTIDE SEQUENCE [LARGE SCALE GENOMIC DNA]</scope>
    <source>
        <strain evidence="1 2">DSM 103570</strain>
    </source>
</reference>
<dbReference type="RefSeq" id="WP_183206397.1">
    <property type="nucleotide sequence ID" value="NZ_JAAAMM010000001.1"/>
</dbReference>